<accession>A0A4R2GUX0</accession>
<dbReference type="SUPFAM" id="SSF51182">
    <property type="entry name" value="RmlC-like cupins"/>
    <property type="match status" value="1"/>
</dbReference>
<dbReference type="AlphaFoldDB" id="A0A4R2GUX0"/>
<dbReference type="InterPro" id="IPR011051">
    <property type="entry name" value="RmlC_Cupin_sf"/>
</dbReference>
<keyword evidence="4" id="KW-1185">Reference proteome</keyword>
<organism evidence="3 4">
    <name type="scientific">Camelimonas lactis</name>
    <dbReference type="NCBI Taxonomy" id="659006"/>
    <lineage>
        <taxon>Bacteria</taxon>
        <taxon>Pseudomonadati</taxon>
        <taxon>Pseudomonadota</taxon>
        <taxon>Alphaproteobacteria</taxon>
        <taxon>Hyphomicrobiales</taxon>
        <taxon>Chelatococcaceae</taxon>
        <taxon>Camelimonas</taxon>
    </lineage>
</organism>
<keyword evidence="3" id="KW-0223">Dioxygenase</keyword>
<name>A0A4R2GUX0_9HYPH</name>
<keyword evidence="3" id="KW-0560">Oxidoreductase</keyword>
<protein>
    <submittedName>
        <fullName evidence="3">Quercetin dioxygenase-like cupin family protein</fullName>
    </submittedName>
</protein>
<keyword evidence="1" id="KW-0732">Signal</keyword>
<proteinExistence type="predicted"/>
<dbReference type="GO" id="GO:0051213">
    <property type="term" value="F:dioxygenase activity"/>
    <property type="evidence" value="ECO:0007669"/>
    <property type="project" value="UniProtKB-KW"/>
</dbReference>
<feature type="signal peptide" evidence="1">
    <location>
        <begin position="1"/>
        <end position="24"/>
    </location>
</feature>
<evidence type="ECO:0000259" key="2">
    <source>
        <dbReference type="Pfam" id="PF07883"/>
    </source>
</evidence>
<dbReference type="Proteomes" id="UP000294881">
    <property type="component" value="Unassembled WGS sequence"/>
</dbReference>
<comment type="caution">
    <text evidence="3">The sequence shown here is derived from an EMBL/GenBank/DDBJ whole genome shotgun (WGS) entry which is preliminary data.</text>
</comment>
<dbReference type="RefSeq" id="WP_132005300.1">
    <property type="nucleotide sequence ID" value="NZ_JBHUNN010000002.1"/>
</dbReference>
<dbReference type="CDD" id="cd02236">
    <property type="entry name" value="cupin_CV2614-like"/>
    <property type="match status" value="1"/>
</dbReference>
<dbReference type="EMBL" id="SLWL01000004">
    <property type="protein sequence ID" value="TCO14294.1"/>
    <property type="molecule type" value="Genomic_DNA"/>
</dbReference>
<reference evidence="3 4" key="1">
    <citation type="submission" date="2019-03" db="EMBL/GenBank/DDBJ databases">
        <title>Genomic Encyclopedia of Type Strains, Phase IV (KMG-IV): sequencing the most valuable type-strain genomes for metagenomic binning, comparative biology and taxonomic classification.</title>
        <authorList>
            <person name="Goeker M."/>
        </authorList>
    </citation>
    <scope>NUCLEOTIDE SEQUENCE [LARGE SCALE GENOMIC DNA]</scope>
    <source>
        <strain evidence="3 4">DSM 22958</strain>
    </source>
</reference>
<dbReference type="Pfam" id="PF07883">
    <property type="entry name" value="Cupin_2"/>
    <property type="match status" value="1"/>
</dbReference>
<gene>
    <name evidence="3" type="ORF">EV666_104247</name>
</gene>
<feature type="chain" id="PRO_5020536710" evidence="1">
    <location>
        <begin position="25"/>
        <end position="143"/>
    </location>
</feature>
<dbReference type="InterPro" id="IPR014710">
    <property type="entry name" value="RmlC-like_jellyroll"/>
</dbReference>
<feature type="domain" description="Cupin type-2" evidence="2">
    <location>
        <begin position="59"/>
        <end position="127"/>
    </location>
</feature>
<evidence type="ECO:0000256" key="1">
    <source>
        <dbReference type="SAM" id="SignalP"/>
    </source>
</evidence>
<dbReference type="PROSITE" id="PS51257">
    <property type="entry name" value="PROKAR_LIPOPROTEIN"/>
    <property type="match status" value="1"/>
</dbReference>
<evidence type="ECO:0000313" key="3">
    <source>
        <dbReference type="EMBL" id="TCO14294.1"/>
    </source>
</evidence>
<sequence length="143" mass="14892">MGRFTSCLVGAATACLLASSTAGALEAVTIRPLAEKTETASGQPITLPQKDVRVVVSTYDIAPGARLPVHKHPFARYAVVQGGTLEVTNAATGASATYRTGDVVIEMIDQWHHARNVGADAVKLLVIDQIEGPGGNTVLHPGH</sequence>
<evidence type="ECO:0000313" key="4">
    <source>
        <dbReference type="Proteomes" id="UP000294881"/>
    </source>
</evidence>
<dbReference type="InterPro" id="IPR013096">
    <property type="entry name" value="Cupin_2"/>
</dbReference>
<dbReference type="OrthoDB" id="287220at2"/>
<dbReference type="Gene3D" id="2.60.120.10">
    <property type="entry name" value="Jelly Rolls"/>
    <property type="match status" value="1"/>
</dbReference>